<protein>
    <submittedName>
        <fullName evidence="1">Uncharacterized protein</fullName>
    </submittedName>
</protein>
<organism evidence="1 2">
    <name type="scientific">Auriscalpium vulgare</name>
    <dbReference type="NCBI Taxonomy" id="40419"/>
    <lineage>
        <taxon>Eukaryota</taxon>
        <taxon>Fungi</taxon>
        <taxon>Dikarya</taxon>
        <taxon>Basidiomycota</taxon>
        <taxon>Agaricomycotina</taxon>
        <taxon>Agaricomycetes</taxon>
        <taxon>Russulales</taxon>
        <taxon>Auriscalpiaceae</taxon>
        <taxon>Auriscalpium</taxon>
    </lineage>
</organism>
<evidence type="ECO:0000313" key="2">
    <source>
        <dbReference type="Proteomes" id="UP000814033"/>
    </source>
</evidence>
<gene>
    <name evidence="1" type="ORF">FA95DRAFT_1566255</name>
</gene>
<name>A0ACB8R9N2_9AGAM</name>
<dbReference type="EMBL" id="MU276181">
    <property type="protein sequence ID" value="KAI0040627.1"/>
    <property type="molecule type" value="Genomic_DNA"/>
</dbReference>
<keyword evidence="2" id="KW-1185">Reference proteome</keyword>
<dbReference type="Proteomes" id="UP000814033">
    <property type="component" value="Unassembled WGS sequence"/>
</dbReference>
<sequence>MGASNCGHARSLCRAPRPLHYAIICIARARSGVYSDAAPAEIPPSAPNVYTGEPPSACIFHANLAHQLQVRVGARSACATIRAARTAGPLAHVCPPGSPCLRLHRAWPP</sequence>
<reference evidence="1" key="2">
    <citation type="journal article" date="2022" name="New Phytol.">
        <title>Evolutionary transition to the ectomycorrhizal habit in the genomes of a hyperdiverse lineage of mushroom-forming fungi.</title>
        <authorList>
            <person name="Looney B."/>
            <person name="Miyauchi S."/>
            <person name="Morin E."/>
            <person name="Drula E."/>
            <person name="Courty P.E."/>
            <person name="Kohler A."/>
            <person name="Kuo A."/>
            <person name="LaButti K."/>
            <person name="Pangilinan J."/>
            <person name="Lipzen A."/>
            <person name="Riley R."/>
            <person name="Andreopoulos W."/>
            <person name="He G."/>
            <person name="Johnson J."/>
            <person name="Nolan M."/>
            <person name="Tritt A."/>
            <person name="Barry K.W."/>
            <person name="Grigoriev I.V."/>
            <person name="Nagy L.G."/>
            <person name="Hibbett D."/>
            <person name="Henrissat B."/>
            <person name="Matheny P.B."/>
            <person name="Labbe J."/>
            <person name="Martin F.M."/>
        </authorList>
    </citation>
    <scope>NUCLEOTIDE SEQUENCE</scope>
    <source>
        <strain evidence="1">FP105234-sp</strain>
    </source>
</reference>
<evidence type="ECO:0000313" key="1">
    <source>
        <dbReference type="EMBL" id="KAI0040627.1"/>
    </source>
</evidence>
<proteinExistence type="predicted"/>
<accession>A0ACB8R9N2</accession>
<comment type="caution">
    <text evidence="1">The sequence shown here is derived from an EMBL/GenBank/DDBJ whole genome shotgun (WGS) entry which is preliminary data.</text>
</comment>
<reference evidence="1" key="1">
    <citation type="submission" date="2021-02" db="EMBL/GenBank/DDBJ databases">
        <authorList>
            <consortium name="DOE Joint Genome Institute"/>
            <person name="Ahrendt S."/>
            <person name="Looney B.P."/>
            <person name="Miyauchi S."/>
            <person name="Morin E."/>
            <person name="Drula E."/>
            <person name="Courty P.E."/>
            <person name="Chicoki N."/>
            <person name="Fauchery L."/>
            <person name="Kohler A."/>
            <person name="Kuo A."/>
            <person name="Labutti K."/>
            <person name="Pangilinan J."/>
            <person name="Lipzen A."/>
            <person name="Riley R."/>
            <person name="Andreopoulos W."/>
            <person name="He G."/>
            <person name="Johnson J."/>
            <person name="Barry K.W."/>
            <person name="Grigoriev I.V."/>
            <person name="Nagy L."/>
            <person name="Hibbett D."/>
            <person name="Henrissat B."/>
            <person name="Matheny P.B."/>
            <person name="Labbe J."/>
            <person name="Martin F."/>
        </authorList>
    </citation>
    <scope>NUCLEOTIDE SEQUENCE</scope>
    <source>
        <strain evidence="1">FP105234-sp</strain>
    </source>
</reference>